<dbReference type="AlphaFoldDB" id="B8MB56"/>
<protein>
    <recommendedName>
        <fullName evidence="1">SnoaL-like domain-containing protein</fullName>
    </recommendedName>
</protein>
<dbReference type="HOGENOM" id="CLU_1570956_0_0_1"/>
<keyword evidence="3" id="KW-1185">Reference proteome</keyword>
<evidence type="ECO:0000313" key="2">
    <source>
        <dbReference type="EMBL" id="EED18845.1"/>
    </source>
</evidence>
<sequence>MSLRRNIEIEFVAFKDIGTKMRFLSILSAAVVVSVSRAQNLSALEKTLAITEIKNVQSLYGTIIDAKTMKDLSRVFTEDAVANYTVLGIGILTGLPLIIEGMTISQAHDVTQHAMTTSYVDVLDENNANSTAYLTAETYGTGNNIGANNTGQLFTLWLKYEDQFVRTNGSWKIKNRNAVIMGTPLTGNFTPRVIPPPPSSLPIPTATAI</sequence>
<dbReference type="Pfam" id="PF13577">
    <property type="entry name" value="SnoaL_4"/>
    <property type="match status" value="1"/>
</dbReference>
<dbReference type="RefSeq" id="XP_002482837.1">
    <property type="nucleotide sequence ID" value="XM_002482792.1"/>
</dbReference>
<dbReference type="InterPro" id="IPR032710">
    <property type="entry name" value="NTF2-like_dom_sf"/>
</dbReference>
<dbReference type="InParanoid" id="B8MB56"/>
<dbReference type="VEuPathDB" id="FungiDB:TSTA_125590"/>
<dbReference type="eggNOG" id="ENOG502SS2B">
    <property type="taxonomic scope" value="Eukaryota"/>
</dbReference>
<dbReference type="Proteomes" id="UP000001745">
    <property type="component" value="Unassembled WGS sequence"/>
</dbReference>
<reference evidence="3" key="1">
    <citation type="journal article" date="2015" name="Genome Announc.">
        <title>Genome sequence of the AIDS-associated pathogen Penicillium marneffei (ATCC18224) and its near taxonomic relative Talaromyces stipitatus (ATCC10500).</title>
        <authorList>
            <person name="Nierman W.C."/>
            <person name="Fedorova-Abrams N.D."/>
            <person name="Andrianopoulos A."/>
        </authorList>
    </citation>
    <scope>NUCLEOTIDE SEQUENCE [LARGE SCALE GENOMIC DNA]</scope>
    <source>
        <strain evidence="3">ATCC 10500 / CBS 375.48 / QM 6759 / NRRL 1006</strain>
    </source>
</reference>
<accession>B8MB56</accession>
<proteinExistence type="predicted"/>
<dbReference type="EMBL" id="EQ962655">
    <property type="protein sequence ID" value="EED18845.1"/>
    <property type="molecule type" value="Genomic_DNA"/>
</dbReference>
<evidence type="ECO:0000313" key="3">
    <source>
        <dbReference type="Proteomes" id="UP000001745"/>
    </source>
</evidence>
<dbReference type="InterPro" id="IPR037401">
    <property type="entry name" value="SnoaL-like"/>
</dbReference>
<organism evidence="2 3">
    <name type="scientific">Talaromyces stipitatus (strain ATCC 10500 / CBS 375.48 / QM 6759 / NRRL 1006)</name>
    <name type="common">Penicillium stipitatum</name>
    <dbReference type="NCBI Taxonomy" id="441959"/>
    <lineage>
        <taxon>Eukaryota</taxon>
        <taxon>Fungi</taxon>
        <taxon>Dikarya</taxon>
        <taxon>Ascomycota</taxon>
        <taxon>Pezizomycotina</taxon>
        <taxon>Eurotiomycetes</taxon>
        <taxon>Eurotiomycetidae</taxon>
        <taxon>Eurotiales</taxon>
        <taxon>Trichocomaceae</taxon>
        <taxon>Talaromyces</taxon>
        <taxon>Talaromyces sect. Talaromyces</taxon>
    </lineage>
</organism>
<gene>
    <name evidence="2" type="ORF">TSTA_125590</name>
</gene>
<feature type="domain" description="SnoaL-like" evidence="1">
    <location>
        <begin position="47"/>
        <end position="177"/>
    </location>
</feature>
<dbReference type="OrthoDB" id="2148716at2759"/>
<dbReference type="Gene3D" id="3.10.450.50">
    <property type="match status" value="1"/>
</dbReference>
<evidence type="ECO:0000259" key="1">
    <source>
        <dbReference type="Pfam" id="PF13577"/>
    </source>
</evidence>
<dbReference type="GeneID" id="8098071"/>
<dbReference type="SUPFAM" id="SSF54427">
    <property type="entry name" value="NTF2-like"/>
    <property type="match status" value="1"/>
</dbReference>
<name>B8MB56_TALSN</name>